<keyword evidence="3" id="KW-1185">Reference proteome</keyword>
<reference evidence="2" key="1">
    <citation type="journal article" date="2023" name="G3 (Bethesda)">
        <title>Whole genome assembly and annotation of the endangered Caribbean coral Acropora cervicornis.</title>
        <authorList>
            <person name="Selwyn J.D."/>
            <person name="Vollmer S.V."/>
        </authorList>
    </citation>
    <scope>NUCLEOTIDE SEQUENCE</scope>
    <source>
        <strain evidence="2">K2</strain>
    </source>
</reference>
<feature type="transmembrane region" description="Helical" evidence="1">
    <location>
        <begin position="65"/>
        <end position="87"/>
    </location>
</feature>
<keyword evidence="1" id="KW-0472">Membrane</keyword>
<accession>A0AAD9V3C8</accession>
<keyword evidence="1" id="KW-0812">Transmembrane</keyword>
<sequence>MQATSREIEKKKTKQNNETRVFPCGRFGIFFRTTVGDSSVEQTISDKMCYFTHKDREFSDWKMKFSVVFLLMLASFCVTTAKAGVFFNERPETDAGKDGDKLQFFQEEIHYPCKCIDGTEGYWFNNTCPKDTSQCNINPLCTLKCCSY</sequence>
<comment type="caution">
    <text evidence="2">The sequence shown here is derived from an EMBL/GenBank/DDBJ whole genome shotgun (WGS) entry which is preliminary data.</text>
</comment>
<reference evidence="2" key="2">
    <citation type="journal article" date="2023" name="Science">
        <title>Genomic signatures of disease resistance in endangered staghorn corals.</title>
        <authorList>
            <person name="Vollmer S.V."/>
            <person name="Selwyn J.D."/>
            <person name="Despard B.A."/>
            <person name="Roesel C.L."/>
        </authorList>
    </citation>
    <scope>NUCLEOTIDE SEQUENCE</scope>
    <source>
        <strain evidence="2">K2</strain>
    </source>
</reference>
<keyword evidence="1" id="KW-1133">Transmembrane helix</keyword>
<organism evidence="2 3">
    <name type="scientific">Acropora cervicornis</name>
    <name type="common">Staghorn coral</name>
    <dbReference type="NCBI Taxonomy" id="6130"/>
    <lineage>
        <taxon>Eukaryota</taxon>
        <taxon>Metazoa</taxon>
        <taxon>Cnidaria</taxon>
        <taxon>Anthozoa</taxon>
        <taxon>Hexacorallia</taxon>
        <taxon>Scleractinia</taxon>
        <taxon>Astrocoeniina</taxon>
        <taxon>Acroporidae</taxon>
        <taxon>Acropora</taxon>
    </lineage>
</organism>
<dbReference type="Proteomes" id="UP001249851">
    <property type="component" value="Unassembled WGS sequence"/>
</dbReference>
<proteinExistence type="predicted"/>
<evidence type="ECO:0000313" key="3">
    <source>
        <dbReference type="Proteomes" id="UP001249851"/>
    </source>
</evidence>
<protein>
    <submittedName>
        <fullName evidence="2">Uncharacterized protein</fullName>
    </submittedName>
</protein>
<gene>
    <name evidence="2" type="ORF">P5673_018359</name>
</gene>
<dbReference type="EMBL" id="JARQWQ010000041">
    <property type="protein sequence ID" value="KAK2559220.1"/>
    <property type="molecule type" value="Genomic_DNA"/>
</dbReference>
<name>A0AAD9V3C8_ACRCE</name>
<dbReference type="AlphaFoldDB" id="A0AAD9V3C8"/>
<evidence type="ECO:0000313" key="2">
    <source>
        <dbReference type="EMBL" id="KAK2559220.1"/>
    </source>
</evidence>
<evidence type="ECO:0000256" key="1">
    <source>
        <dbReference type="SAM" id="Phobius"/>
    </source>
</evidence>